<name>A0A109K2Q9_9HYPH</name>
<dbReference type="OrthoDB" id="9811425at2"/>
<dbReference type="InterPro" id="IPR036291">
    <property type="entry name" value="NAD(P)-bd_dom_sf"/>
</dbReference>
<dbReference type="InterPro" id="IPR051207">
    <property type="entry name" value="ComplexI_NDUFA9_subunit"/>
</dbReference>
<dbReference type="EMBL" id="LNCD01000011">
    <property type="protein sequence ID" value="KWV59566.1"/>
    <property type="molecule type" value="Genomic_DNA"/>
</dbReference>
<dbReference type="Pfam" id="PF01370">
    <property type="entry name" value="Epimerase"/>
    <property type="match status" value="1"/>
</dbReference>
<dbReference type="PANTHER" id="PTHR12126:SF11">
    <property type="entry name" value="NADH DEHYDROGENASE [UBIQUINONE] 1 ALPHA SUBCOMPLEX SUBUNIT 9, MITOCHONDRIAL"/>
    <property type="match status" value="1"/>
</dbReference>
<organism evidence="2 3">
    <name type="scientific">Rhizobium altiplani</name>
    <dbReference type="NCBI Taxonomy" id="1864509"/>
    <lineage>
        <taxon>Bacteria</taxon>
        <taxon>Pseudomonadati</taxon>
        <taxon>Pseudomonadota</taxon>
        <taxon>Alphaproteobacteria</taxon>
        <taxon>Hyphomicrobiales</taxon>
        <taxon>Rhizobiaceae</taxon>
        <taxon>Rhizobium/Agrobacterium group</taxon>
        <taxon>Rhizobium</taxon>
    </lineage>
</organism>
<evidence type="ECO:0000313" key="3">
    <source>
        <dbReference type="Proteomes" id="UP000068164"/>
    </source>
</evidence>
<accession>A0A109K2Q9</accession>
<evidence type="ECO:0000313" key="2">
    <source>
        <dbReference type="EMBL" id="KWV59566.1"/>
    </source>
</evidence>
<reference evidence="2 3" key="1">
    <citation type="submission" date="2015-11" db="EMBL/GenBank/DDBJ databases">
        <title>Draft Genome Sequence of the Strain BR 10423 (Rhizobium sp.) isolated from nodules of Mimosa pudica.</title>
        <authorList>
            <person name="Barauna A.C."/>
            <person name="Zilli J.E."/>
            <person name="Simoes-Araujo J.L."/>
            <person name="Reis V.M."/>
            <person name="James E.K."/>
            <person name="Reis F.B.Jr."/>
            <person name="Rouws L.F."/>
            <person name="Passos S.R."/>
            <person name="Gois S.R."/>
        </authorList>
    </citation>
    <scope>NUCLEOTIDE SEQUENCE [LARGE SCALE GENOMIC DNA]</scope>
    <source>
        <strain evidence="2 3">BR10423</strain>
    </source>
</reference>
<sequence>MGKIIITGAAGLVGQNVIARLKRIPNLKIVGIDKHASNTALLRKLHPEIDVIEADLATEGAWMDAFAGADAVLLNQAQIGGLDEQEFVDNNVVATEKIVAAMRRHSTPYFVHISSSVVNSKADDFYTRSKTTQERFIDTVTDIPHIVLRPTLMFGWFDRKHLGWLRRFMDRVPVFPIPGNGEFIRQPLYVGDFANIIISSLTNRTTGTYDISGLEQVHYGDLIGLIHQTVTPRARIVHIPYYLFWVLLFVYGKFSSKPPFTTSQLEALVIPETFAVIDWPSIFGVTATPLRNAIAETYLDPRYSSIVLDF</sequence>
<dbReference type="AlphaFoldDB" id="A0A109K2Q9"/>
<feature type="domain" description="NAD-dependent epimerase/dehydratase" evidence="1">
    <location>
        <begin position="4"/>
        <end position="205"/>
    </location>
</feature>
<gene>
    <name evidence="2" type="ORF">AS026_28360</name>
</gene>
<protein>
    <submittedName>
        <fullName evidence="2">NAD-dependent dehydratase</fullName>
    </submittedName>
</protein>
<dbReference type="Proteomes" id="UP000068164">
    <property type="component" value="Unassembled WGS sequence"/>
</dbReference>
<keyword evidence="3" id="KW-1185">Reference proteome</keyword>
<dbReference type="GO" id="GO:0044877">
    <property type="term" value="F:protein-containing complex binding"/>
    <property type="evidence" value="ECO:0007669"/>
    <property type="project" value="TreeGrafter"/>
</dbReference>
<evidence type="ECO:0000259" key="1">
    <source>
        <dbReference type="Pfam" id="PF01370"/>
    </source>
</evidence>
<dbReference type="SUPFAM" id="SSF51735">
    <property type="entry name" value="NAD(P)-binding Rossmann-fold domains"/>
    <property type="match status" value="1"/>
</dbReference>
<proteinExistence type="predicted"/>
<dbReference type="PANTHER" id="PTHR12126">
    <property type="entry name" value="NADH-UBIQUINONE OXIDOREDUCTASE 39 KDA SUBUNIT-RELATED"/>
    <property type="match status" value="1"/>
</dbReference>
<dbReference type="InterPro" id="IPR001509">
    <property type="entry name" value="Epimerase_deHydtase"/>
</dbReference>
<comment type="caution">
    <text evidence="2">The sequence shown here is derived from an EMBL/GenBank/DDBJ whole genome shotgun (WGS) entry which is preliminary data.</text>
</comment>
<dbReference type="Gene3D" id="3.40.50.720">
    <property type="entry name" value="NAD(P)-binding Rossmann-like Domain"/>
    <property type="match status" value="1"/>
</dbReference>